<comment type="caution">
    <text evidence="1">The sequence shown here is derived from an EMBL/GenBank/DDBJ whole genome shotgun (WGS) entry which is preliminary data.</text>
</comment>
<dbReference type="RefSeq" id="WP_165011998.1">
    <property type="nucleotide sequence ID" value="NZ_JAALDL010000002.1"/>
</dbReference>
<proteinExistence type="predicted"/>
<sequence>MLKIMRIAGSSMSPTLNTDDYVIAIRQPKWWPKKRDQIYLFDHPSMGWIVKRFQKTTLGSFFTFRGEHPFSISEEAIGPIDNQLPLYRLVLAIKAD</sequence>
<dbReference type="Proteomes" id="UP000473008">
    <property type="component" value="Unassembled WGS sequence"/>
</dbReference>
<gene>
    <name evidence="1" type="ORF">G5S52_04715</name>
</gene>
<protein>
    <recommendedName>
        <fullName evidence="3">Peptidase S24/S26A/S26B/S26C domain-containing protein</fullName>
    </recommendedName>
</protein>
<dbReference type="AlphaFoldDB" id="A0A6M1RH99"/>
<organism evidence="1 2">
    <name type="scientific">Grimontia sedimenti</name>
    <dbReference type="NCBI Taxonomy" id="2711294"/>
    <lineage>
        <taxon>Bacteria</taxon>
        <taxon>Pseudomonadati</taxon>
        <taxon>Pseudomonadota</taxon>
        <taxon>Gammaproteobacteria</taxon>
        <taxon>Vibrionales</taxon>
        <taxon>Vibrionaceae</taxon>
        <taxon>Grimontia</taxon>
    </lineage>
</organism>
<dbReference type="CDD" id="cd06462">
    <property type="entry name" value="Peptidase_S24_S26"/>
    <property type="match status" value="1"/>
</dbReference>
<evidence type="ECO:0000313" key="1">
    <source>
        <dbReference type="EMBL" id="NGN96978.1"/>
    </source>
</evidence>
<evidence type="ECO:0008006" key="3">
    <source>
        <dbReference type="Google" id="ProtNLM"/>
    </source>
</evidence>
<accession>A0A6M1RH99</accession>
<dbReference type="InterPro" id="IPR036286">
    <property type="entry name" value="LexA/Signal_pep-like_sf"/>
</dbReference>
<reference evidence="1 2" key="1">
    <citation type="submission" date="2020-02" db="EMBL/GenBank/DDBJ databases">
        <title>The draft genome of Grimontia sedimenta sp. nov., isolated from benthic sediments near coral reefs south of Kuwait.</title>
        <authorList>
            <person name="Mahmoud H.M."/>
            <person name="Jose L."/>
            <person name="Eapen S."/>
        </authorList>
    </citation>
    <scope>NUCLEOTIDE SEQUENCE [LARGE SCALE GENOMIC DNA]</scope>
    <source>
        <strain evidence="1 2">S25</strain>
    </source>
</reference>
<keyword evidence="2" id="KW-1185">Reference proteome</keyword>
<dbReference type="EMBL" id="JAALDL010000002">
    <property type="protein sequence ID" value="NGN96978.1"/>
    <property type="molecule type" value="Genomic_DNA"/>
</dbReference>
<dbReference type="SUPFAM" id="SSF51306">
    <property type="entry name" value="LexA/Signal peptidase"/>
    <property type="match status" value="1"/>
</dbReference>
<evidence type="ECO:0000313" key="2">
    <source>
        <dbReference type="Proteomes" id="UP000473008"/>
    </source>
</evidence>
<name>A0A6M1RH99_9GAMM</name>